<dbReference type="EMBL" id="FRAG01000032">
    <property type="protein sequence ID" value="SHK17358.1"/>
    <property type="molecule type" value="Genomic_DNA"/>
</dbReference>
<keyword evidence="1" id="KW-0812">Transmembrane</keyword>
<feature type="transmembrane region" description="Helical" evidence="1">
    <location>
        <begin position="16"/>
        <end position="38"/>
    </location>
</feature>
<protein>
    <submittedName>
        <fullName evidence="2">Uncharacterized protein</fullName>
    </submittedName>
</protein>
<keyword evidence="1" id="KW-0472">Membrane</keyword>
<dbReference type="OrthoDB" id="1953508at2"/>
<gene>
    <name evidence="2" type="ORF">SAMN02745912_02504</name>
</gene>
<reference evidence="2 3" key="1">
    <citation type="submission" date="2016-11" db="EMBL/GenBank/DDBJ databases">
        <authorList>
            <person name="Jaros S."/>
            <person name="Januszkiewicz K."/>
            <person name="Wedrychowicz H."/>
        </authorList>
    </citation>
    <scope>NUCLEOTIDE SEQUENCE [LARGE SCALE GENOMIC DNA]</scope>
    <source>
        <strain evidence="2 3">DSM 15212</strain>
    </source>
</reference>
<evidence type="ECO:0000313" key="3">
    <source>
        <dbReference type="Proteomes" id="UP000184465"/>
    </source>
</evidence>
<dbReference type="RefSeq" id="WP_073150535.1">
    <property type="nucleotide sequence ID" value="NZ_FRAG01000032.1"/>
</dbReference>
<sequence>MSPILKQTVKNKGVSFWKILVMIVVTVIIMNIAIDFFSRYGASYGSIAALISLFLCTIVCGYILYKNLAFYNYRIIEDELMVERVIGKSNHVFFHIKPDDVISLKPYDETDKNDKDIKEHKFVINNDKKNWYSIEFLKEDNVYRLIFEPNEAFLTALKRNFKETQNNKVISS</sequence>
<keyword evidence="1" id="KW-1133">Transmembrane helix</keyword>
<dbReference type="AlphaFoldDB" id="A0A1M6QB23"/>
<proteinExistence type="predicted"/>
<organism evidence="2 3">
    <name type="scientific">Paramaledivibacter caminithermalis (strain DSM 15212 / CIP 107654 / DViRD3)</name>
    <name type="common">Clostridium caminithermale</name>
    <dbReference type="NCBI Taxonomy" id="1121301"/>
    <lineage>
        <taxon>Bacteria</taxon>
        <taxon>Bacillati</taxon>
        <taxon>Bacillota</taxon>
        <taxon>Clostridia</taxon>
        <taxon>Peptostreptococcales</taxon>
        <taxon>Caminicellaceae</taxon>
        <taxon>Paramaledivibacter</taxon>
    </lineage>
</organism>
<keyword evidence="3" id="KW-1185">Reference proteome</keyword>
<evidence type="ECO:0000256" key="1">
    <source>
        <dbReference type="SAM" id="Phobius"/>
    </source>
</evidence>
<accession>A0A1M6QB23</accession>
<feature type="transmembrane region" description="Helical" evidence="1">
    <location>
        <begin position="44"/>
        <end position="65"/>
    </location>
</feature>
<dbReference type="Proteomes" id="UP000184465">
    <property type="component" value="Unassembled WGS sequence"/>
</dbReference>
<name>A0A1M6QB23_PARC5</name>
<evidence type="ECO:0000313" key="2">
    <source>
        <dbReference type="EMBL" id="SHK17358.1"/>
    </source>
</evidence>